<comment type="caution">
    <text evidence="3">The sequence shown here is derived from an EMBL/GenBank/DDBJ whole genome shotgun (WGS) entry which is preliminary data.</text>
</comment>
<reference evidence="3 4" key="1">
    <citation type="submission" date="2020-08" db="EMBL/GenBank/DDBJ databases">
        <title>Genomic Encyclopedia of Type Strains, Phase IV (KMG-IV): sequencing the most valuable type-strain genomes for metagenomic binning, comparative biology and taxonomic classification.</title>
        <authorList>
            <person name="Goeker M."/>
        </authorList>
    </citation>
    <scope>NUCLEOTIDE SEQUENCE [LARGE SCALE GENOMIC DNA]</scope>
    <source>
        <strain evidence="3 4">DSM 103377</strain>
    </source>
</reference>
<dbReference type="InterPro" id="IPR006076">
    <property type="entry name" value="FAD-dep_OxRdtase"/>
</dbReference>
<organism evidence="3 4">
    <name type="scientific">Rubricella aquisinus</name>
    <dbReference type="NCBI Taxonomy" id="2028108"/>
    <lineage>
        <taxon>Bacteria</taxon>
        <taxon>Pseudomonadati</taxon>
        <taxon>Pseudomonadota</taxon>
        <taxon>Alphaproteobacteria</taxon>
        <taxon>Rhodobacterales</taxon>
        <taxon>Paracoccaceae</taxon>
        <taxon>Rubricella</taxon>
    </lineage>
</organism>
<keyword evidence="4" id="KW-1185">Reference proteome</keyword>
<proteinExistence type="predicted"/>
<dbReference type="AlphaFoldDB" id="A0A840WIS9"/>
<dbReference type="GO" id="GO:0016491">
    <property type="term" value="F:oxidoreductase activity"/>
    <property type="evidence" value="ECO:0007669"/>
    <property type="project" value="UniProtKB-KW"/>
</dbReference>
<evidence type="ECO:0000313" key="4">
    <source>
        <dbReference type="Proteomes" id="UP000553766"/>
    </source>
</evidence>
<dbReference type="Gene3D" id="3.50.50.60">
    <property type="entry name" value="FAD/NAD(P)-binding domain"/>
    <property type="match status" value="1"/>
</dbReference>
<dbReference type="GO" id="GO:0005737">
    <property type="term" value="C:cytoplasm"/>
    <property type="evidence" value="ECO:0007669"/>
    <property type="project" value="TreeGrafter"/>
</dbReference>
<name>A0A840WIS9_9RHOB</name>
<protein>
    <submittedName>
        <fullName evidence="3">Gamma-glutamylputrescine oxidase</fullName>
        <ecNumber evidence="3">1.4.3.-</ecNumber>
    </submittedName>
</protein>
<feature type="domain" description="FAD dependent oxidoreductase" evidence="2">
    <location>
        <begin position="38"/>
        <end position="385"/>
    </location>
</feature>
<dbReference type="EC" id="1.4.3.-" evidence="3"/>
<keyword evidence="1 3" id="KW-0560">Oxidoreductase</keyword>
<dbReference type="InterPro" id="IPR036188">
    <property type="entry name" value="FAD/NAD-bd_sf"/>
</dbReference>
<evidence type="ECO:0000313" key="3">
    <source>
        <dbReference type="EMBL" id="MBB5514123.1"/>
    </source>
</evidence>
<gene>
    <name evidence="3" type="ORF">FHS89_000121</name>
</gene>
<evidence type="ECO:0000259" key="2">
    <source>
        <dbReference type="Pfam" id="PF01266"/>
    </source>
</evidence>
<dbReference type="PANTHER" id="PTHR13847:SF281">
    <property type="entry name" value="FAD DEPENDENT OXIDOREDUCTASE DOMAIN-CONTAINING PROTEIN"/>
    <property type="match status" value="1"/>
</dbReference>
<dbReference type="SUPFAM" id="SSF51905">
    <property type="entry name" value="FAD/NAD(P)-binding domain"/>
    <property type="match status" value="1"/>
</dbReference>
<dbReference type="Gene3D" id="3.30.9.10">
    <property type="entry name" value="D-Amino Acid Oxidase, subunit A, domain 2"/>
    <property type="match status" value="1"/>
</dbReference>
<dbReference type="RefSeq" id="WP_184007411.1">
    <property type="nucleotide sequence ID" value="NZ_JACIJS010000001.1"/>
</dbReference>
<sequence>MSLLYSNDRPGVYPDSYYAASVPPRAVLPALDGDRRCDVCVIGAGYTGLSAALHLAQAGADVTLIDAHRVGWGASGRNGGQMSGGQRVDAPDMAKMFGLDRARALWSLGEDAKALVKSLIAEHKMACDLKPGVAHMSQKPDGLEAYVETMARDFGATGLSYIPRDAVASHVQTDAYAEGVLDQDAAHLHPLKYAIGLAEACAAAGVRIYENTRATALYRGDPAGVETTSGRITADHVILAANGYHCDLVPEVAGRAMPINNFILATEPLPNAGRDLIPSDIAVADAKFVVNYYRLSADGRLLFGGGESYGYRFPKDIKAFVRRPMLETFPQLAGARIDYGWGGTLAITVRRLPHLMRVTPNILSAAGYSGHGVALATLSGKLMADALLGQADGFETMAAIPQFPFPGGRVLRTPLLALAMSYYALRDRLR</sequence>
<dbReference type="EMBL" id="JACIJS010000001">
    <property type="protein sequence ID" value="MBB5514123.1"/>
    <property type="molecule type" value="Genomic_DNA"/>
</dbReference>
<dbReference type="Pfam" id="PF01266">
    <property type="entry name" value="DAO"/>
    <property type="match status" value="1"/>
</dbReference>
<dbReference type="Proteomes" id="UP000553766">
    <property type="component" value="Unassembled WGS sequence"/>
</dbReference>
<evidence type="ECO:0000256" key="1">
    <source>
        <dbReference type="ARBA" id="ARBA00023002"/>
    </source>
</evidence>
<dbReference type="PANTHER" id="PTHR13847">
    <property type="entry name" value="SARCOSINE DEHYDROGENASE-RELATED"/>
    <property type="match status" value="1"/>
</dbReference>
<accession>A0A840WIS9</accession>